<protein>
    <submittedName>
        <fullName evidence="4">Uncharacterized protein</fullName>
    </submittedName>
</protein>
<feature type="compositionally biased region" description="Polar residues" evidence="1">
    <location>
        <begin position="34"/>
        <end position="47"/>
    </location>
</feature>
<name>A0A1Y2EZM1_9FUNG</name>
<evidence type="ECO:0000256" key="2">
    <source>
        <dbReference type="SAM" id="Phobius"/>
    </source>
</evidence>
<evidence type="ECO:0000313" key="5">
    <source>
        <dbReference type="Proteomes" id="UP000193920"/>
    </source>
</evidence>
<sequence length="281" mass="32296">MKLFINALTFLVFLSSVYSYYIPNGIIKRKENNSTENDNSIKNNSSESDSDKPNIFANQLNFYSYFNSTKPPKPGDAFFRICTIKSGEVICDIIYEDETNGGSSCTDTINKECPLSTNFNEKSINSYCSTKFNTEKCKKIYTEGFSTVPECKNKNQKYLDILYENNIKKYTHNAIICTKDDDGNVCPYASFNFLRKDGQVNNAAFWKFINESCKSKSCMDIIPTVLEKEKEQFNDVEIKQLKEAVNFFKTNQCTNDSIIQIHYKYSNMIICLFAVLLFAIF</sequence>
<feature type="region of interest" description="Disordered" evidence="1">
    <location>
        <begin position="32"/>
        <end position="53"/>
    </location>
</feature>
<evidence type="ECO:0000313" key="4">
    <source>
        <dbReference type="EMBL" id="ORY77072.1"/>
    </source>
</evidence>
<keyword evidence="2" id="KW-0812">Transmembrane</keyword>
<accession>A0A1Y2EZM1</accession>
<reference evidence="4 5" key="1">
    <citation type="submission" date="2016-08" db="EMBL/GenBank/DDBJ databases">
        <title>A Parts List for Fungal Cellulosomes Revealed by Comparative Genomics.</title>
        <authorList>
            <consortium name="DOE Joint Genome Institute"/>
            <person name="Haitjema C.H."/>
            <person name="Gilmore S.P."/>
            <person name="Henske J.K."/>
            <person name="Solomon K.V."/>
            <person name="De Groot R."/>
            <person name="Kuo A."/>
            <person name="Mondo S.J."/>
            <person name="Salamov A.A."/>
            <person name="Labutti K."/>
            <person name="Zhao Z."/>
            <person name="Chiniquy J."/>
            <person name="Barry K."/>
            <person name="Brewer H.M."/>
            <person name="Purvine S.O."/>
            <person name="Wright A.T."/>
            <person name="Boxma B."/>
            <person name="Van Alen T."/>
            <person name="Hackstein J.H."/>
            <person name="Baker S.E."/>
            <person name="Grigoriev I.V."/>
            <person name="O'Malley M.A."/>
        </authorList>
    </citation>
    <scope>NUCLEOTIDE SEQUENCE [LARGE SCALE GENOMIC DNA]</scope>
    <source>
        <strain evidence="4 5">G1</strain>
    </source>
</reference>
<dbReference type="Proteomes" id="UP000193920">
    <property type="component" value="Unassembled WGS sequence"/>
</dbReference>
<gene>
    <name evidence="4" type="ORF">LY90DRAFT_665337</name>
</gene>
<feature type="signal peptide" evidence="3">
    <location>
        <begin position="1"/>
        <end position="19"/>
    </location>
</feature>
<dbReference type="EMBL" id="MCOG01000020">
    <property type="protein sequence ID" value="ORY77072.1"/>
    <property type="molecule type" value="Genomic_DNA"/>
</dbReference>
<keyword evidence="2" id="KW-1133">Transmembrane helix</keyword>
<organism evidence="4 5">
    <name type="scientific">Neocallimastix californiae</name>
    <dbReference type="NCBI Taxonomy" id="1754190"/>
    <lineage>
        <taxon>Eukaryota</taxon>
        <taxon>Fungi</taxon>
        <taxon>Fungi incertae sedis</taxon>
        <taxon>Chytridiomycota</taxon>
        <taxon>Chytridiomycota incertae sedis</taxon>
        <taxon>Neocallimastigomycetes</taxon>
        <taxon>Neocallimastigales</taxon>
        <taxon>Neocallimastigaceae</taxon>
        <taxon>Neocallimastix</taxon>
    </lineage>
</organism>
<keyword evidence="3" id="KW-0732">Signal</keyword>
<proteinExistence type="predicted"/>
<feature type="chain" id="PRO_5012869854" evidence="3">
    <location>
        <begin position="20"/>
        <end position="281"/>
    </location>
</feature>
<comment type="caution">
    <text evidence="4">The sequence shown here is derived from an EMBL/GenBank/DDBJ whole genome shotgun (WGS) entry which is preliminary data.</text>
</comment>
<evidence type="ECO:0000256" key="3">
    <source>
        <dbReference type="SAM" id="SignalP"/>
    </source>
</evidence>
<feature type="transmembrane region" description="Helical" evidence="2">
    <location>
        <begin position="262"/>
        <end position="280"/>
    </location>
</feature>
<keyword evidence="2" id="KW-0472">Membrane</keyword>
<dbReference type="AlphaFoldDB" id="A0A1Y2EZM1"/>
<keyword evidence="5" id="KW-1185">Reference proteome</keyword>
<evidence type="ECO:0000256" key="1">
    <source>
        <dbReference type="SAM" id="MobiDB-lite"/>
    </source>
</evidence>